<evidence type="ECO:0000256" key="1">
    <source>
        <dbReference type="SAM" id="SignalP"/>
    </source>
</evidence>
<accession>A0AAE0P5W1</accession>
<sequence length="216" mass="22691">MLFGNAVSVLFAGLAAAAPLEGNEAATFEIDTRQVVNPNLKILSAPVVSGTGCPPGTGHVIFDKDFQAFTVSFDKYEVTTGPAPLGPSNSVKGCRITLHLGYTKGLTFSVLTTDLEGFSSLEKGVTGKAVTDFSFTGGVGKPRWQHNFGPGDGPFDLHADPTLIVNSPCGTGSVIMNINTAISLNPLAPQPKKGLITASNMDGVLRQKFHIKWGRC</sequence>
<protein>
    <recommendedName>
        <fullName evidence="4">Secreted protein</fullName>
    </recommendedName>
</protein>
<dbReference type="InterPro" id="IPR025649">
    <property type="entry name" value="DUF4360"/>
</dbReference>
<feature type="chain" id="PRO_5041935072" description="Secreted protein" evidence="1">
    <location>
        <begin position="18"/>
        <end position="216"/>
    </location>
</feature>
<evidence type="ECO:0008006" key="4">
    <source>
        <dbReference type="Google" id="ProtNLM"/>
    </source>
</evidence>
<reference evidence="2" key="1">
    <citation type="journal article" date="2023" name="Mol. Phylogenet. Evol.">
        <title>Genome-scale phylogeny and comparative genomics of the fungal order Sordariales.</title>
        <authorList>
            <person name="Hensen N."/>
            <person name="Bonometti L."/>
            <person name="Westerberg I."/>
            <person name="Brannstrom I.O."/>
            <person name="Guillou S."/>
            <person name="Cros-Aarteil S."/>
            <person name="Calhoun S."/>
            <person name="Haridas S."/>
            <person name="Kuo A."/>
            <person name="Mondo S."/>
            <person name="Pangilinan J."/>
            <person name="Riley R."/>
            <person name="LaButti K."/>
            <person name="Andreopoulos B."/>
            <person name="Lipzen A."/>
            <person name="Chen C."/>
            <person name="Yan M."/>
            <person name="Daum C."/>
            <person name="Ng V."/>
            <person name="Clum A."/>
            <person name="Steindorff A."/>
            <person name="Ohm R.A."/>
            <person name="Martin F."/>
            <person name="Silar P."/>
            <person name="Natvig D.O."/>
            <person name="Lalanne C."/>
            <person name="Gautier V."/>
            <person name="Ament-Velasquez S.L."/>
            <person name="Kruys A."/>
            <person name="Hutchinson M.I."/>
            <person name="Powell A.J."/>
            <person name="Barry K."/>
            <person name="Miller A.N."/>
            <person name="Grigoriev I.V."/>
            <person name="Debuchy R."/>
            <person name="Gladieux P."/>
            <person name="Hiltunen Thoren M."/>
            <person name="Johannesson H."/>
        </authorList>
    </citation>
    <scope>NUCLEOTIDE SEQUENCE</scope>
    <source>
        <strain evidence="2">CBS 232.78</strain>
    </source>
</reference>
<reference evidence="2" key="2">
    <citation type="submission" date="2023-06" db="EMBL/GenBank/DDBJ databases">
        <authorList>
            <consortium name="Lawrence Berkeley National Laboratory"/>
            <person name="Haridas S."/>
            <person name="Hensen N."/>
            <person name="Bonometti L."/>
            <person name="Westerberg I."/>
            <person name="Brannstrom I.O."/>
            <person name="Guillou S."/>
            <person name="Cros-Aarteil S."/>
            <person name="Calhoun S."/>
            <person name="Kuo A."/>
            <person name="Mondo S."/>
            <person name="Pangilinan J."/>
            <person name="Riley R."/>
            <person name="LaButti K."/>
            <person name="Andreopoulos B."/>
            <person name="Lipzen A."/>
            <person name="Chen C."/>
            <person name="Yanf M."/>
            <person name="Daum C."/>
            <person name="Ng V."/>
            <person name="Clum A."/>
            <person name="Steindorff A."/>
            <person name="Ohm R."/>
            <person name="Martin F."/>
            <person name="Silar P."/>
            <person name="Natvig D."/>
            <person name="Lalanne C."/>
            <person name="Gautier V."/>
            <person name="Ament-velasquez S.L."/>
            <person name="Kruys A."/>
            <person name="Hutchinson M.I."/>
            <person name="Powell A.J."/>
            <person name="Barry K."/>
            <person name="Miller A.N."/>
            <person name="Grigoriev I.V."/>
            <person name="Debuchy R."/>
            <person name="Gladieux P."/>
            <person name="Thoren M.H."/>
            <person name="Johannesson H."/>
        </authorList>
    </citation>
    <scope>NUCLEOTIDE SEQUENCE</scope>
    <source>
        <strain evidence="2">CBS 232.78</strain>
    </source>
</reference>
<organism evidence="2 3">
    <name type="scientific">Podospora didyma</name>
    <dbReference type="NCBI Taxonomy" id="330526"/>
    <lineage>
        <taxon>Eukaryota</taxon>
        <taxon>Fungi</taxon>
        <taxon>Dikarya</taxon>
        <taxon>Ascomycota</taxon>
        <taxon>Pezizomycotina</taxon>
        <taxon>Sordariomycetes</taxon>
        <taxon>Sordariomycetidae</taxon>
        <taxon>Sordariales</taxon>
        <taxon>Podosporaceae</taxon>
        <taxon>Podospora</taxon>
    </lineage>
</organism>
<evidence type="ECO:0000313" key="3">
    <source>
        <dbReference type="Proteomes" id="UP001285441"/>
    </source>
</evidence>
<feature type="signal peptide" evidence="1">
    <location>
        <begin position="1"/>
        <end position="17"/>
    </location>
</feature>
<dbReference type="PANTHER" id="PTHR38847:SF1">
    <property type="entry name" value="PSEUDOURIDINE SYNTHASE RSUA_RLUA-LIKE DOMAIN-CONTAINING PROTEIN"/>
    <property type="match status" value="1"/>
</dbReference>
<gene>
    <name evidence="2" type="ORF">B0H63DRAFT_505726</name>
</gene>
<name>A0AAE0P5W1_9PEZI</name>
<dbReference type="AlphaFoldDB" id="A0AAE0P5W1"/>
<dbReference type="PANTHER" id="PTHR38847">
    <property type="match status" value="1"/>
</dbReference>
<keyword evidence="3" id="KW-1185">Reference proteome</keyword>
<keyword evidence="1" id="KW-0732">Signal</keyword>
<dbReference type="Proteomes" id="UP001285441">
    <property type="component" value="Unassembled WGS sequence"/>
</dbReference>
<proteinExistence type="predicted"/>
<dbReference type="Pfam" id="PF14273">
    <property type="entry name" value="DUF4360"/>
    <property type="match status" value="1"/>
</dbReference>
<evidence type="ECO:0000313" key="2">
    <source>
        <dbReference type="EMBL" id="KAK3393926.1"/>
    </source>
</evidence>
<comment type="caution">
    <text evidence="2">The sequence shown here is derived from an EMBL/GenBank/DDBJ whole genome shotgun (WGS) entry which is preliminary data.</text>
</comment>
<dbReference type="EMBL" id="JAULSW010000001">
    <property type="protein sequence ID" value="KAK3393926.1"/>
    <property type="molecule type" value="Genomic_DNA"/>
</dbReference>